<keyword evidence="3" id="KW-1185">Reference proteome</keyword>
<organism evidence="2 3">
    <name type="scientific">Sediminitomix flava</name>
    <dbReference type="NCBI Taxonomy" id="379075"/>
    <lineage>
        <taxon>Bacteria</taxon>
        <taxon>Pseudomonadati</taxon>
        <taxon>Bacteroidota</taxon>
        <taxon>Cytophagia</taxon>
        <taxon>Cytophagales</taxon>
        <taxon>Flammeovirgaceae</taxon>
        <taxon>Sediminitomix</taxon>
    </lineage>
</organism>
<evidence type="ECO:0000256" key="1">
    <source>
        <dbReference type="SAM" id="Phobius"/>
    </source>
</evidence>
<reference evidence="2 3" key="1">
    <citation type="submission" date="2018-03" db="EMBL/GenBank/DDBJ databases">
        <title>Genomic Encyclopedia of Archaeal and Bacterial Type Strains, Phase II (KMG-II): from individual species to whole genera.</title>
        <authorList>
            <person name="Goeker M."/>
        </authorList>
    </citation>
    <scope>NUCLEOTIDE SEQUENCE [LARGE SCALE GENOMIC DNA]</scope>
    <source>
        <strain evidence="2 3">DSM 28229</strain>
    </source>
</reference>
<evidence type="ECO:0000313" key="2">
    <source>
        <dbReference type="EMBL" id="PWJ42103.1"/>
    </source>
</evidence>
<protein>
    <submittedName>
        <fullName evidence="2">Uncharacterized protein</fullName>
    </submittedName>
</protein>
<name>A0A315ZAL9_SEDFL</name>
<feature type="transmembrane region" description="Helical" evidence="1">
    <location>
        <begin position="5"/>
        <end position="24"/>
    </location>
</feature>
<dbReference type="Proteomes" id="UP000245535">
    <property type="component" value="Unassembled WGS sequence"/>
</dbReference>
<evidence type="ECO:0000313" key="3">
    <source>
        <dbReference type="Proteomes" id="UP000245535"/>
    </source>
</evidence>
<comment type="caution">
    <text evidence="2">The sequence shown here is derived from an EMBL/GenBank/DDBJ whole genome shotgun (WGS) entry which is preliminary data.</text>
</comment>
<accession>A0A315ZAL9</accession>
<gene>
    <name evidence="2" type="ORF">BC781_103353</name>
</gene>
<keyword evidence="1" id="KW-0472">Membrane</keyword>
<keyword evidence="1" id="KW-0812">Transmembrane</keyword>
<dbReference type="AlphaFoldDB" id="A0A315ZAL9"/>
<dbReference type="EMBL" id="QGDO01000003">
    <property type="protein sequence ID" value="PWJ42103.1"/>
    <property type="molecule type" value="Genomic_DNA"/>
</dbReference>
<proteinExistence type="predicted"/>
<keyword evidence="1" id="KW-1133">Transmembrane helix</keyword>
<feature type="transmembrane region" description="Helical" evidence="1">
    <location>
        <begin position="30"/>
        <end position="55"/>
    </location>
</feature>
<sequence length="122" mass="13923">MISTLLSVILIFYSLVSLFIYPILSDTISLLLGVLGVMILSGIYLFPLFLSNYVWWNKNLILIKLEVIEISFLKYKKIKSVHMDLGKLAIIKKSGEKIELDMSEYDEVDTGILLTLILQHSL</sequence>